<dbReference type="KEGG" id="aprc:113874801"/>
<dbReference type="AlphaFoldDB" id="A0A8B8MJP9"/>
<name>A0A8B8MJP9_ABRPR</name>
<keyword evidence="9" id="KW-1185">Reference proteome</keyword>
<dbReference type="SUPFAM" id="SSF144091">
    <property type="entry name" value="Rhomboid-like"/>
    <property type="match status" value="1"/>
</dbReference>
<dbReference type="Proteomes" id="UP000694853">
    <property type="component" value="Unplaced"/>
</dbReference>
<keyword evidence="6 7" id="KW-0472">Membrane</keyword>
<dbReference type="Gene3D" id="1.20.1540.10">
    <property type="entry name" value="Rhomboid-like"/>
    <property type="match status" value="1"/>
</dbReference>
<dbReference type="GO" id="GO:0016020">
    <property type="term" value="C:membrane"/>
    <property type="evidence" value="ECO:0007669"/>
    <property type="project" value="UniProtKB-SubCell"/>
</dbReference>
<feature type="transmembrane region" description="Helical" evidence="7">
    <location>
        <begin position="49"/>
        <end position="67"/>
    </location>
</feature>
<gene>
    <name evidence="10" type="primary">LOC113874801</name>
</gene>
<dbReference type="PANTHER" id="PTHR43731">
    <property type="entry name" value="RHOMBOID PROTEASE"/>
    <property type="match status" value="1"/>
</dbReference>
<evidence type="ECO:0000256" key="3">
    <source>
        <dbReference type="ARBA" id="ARBA00022692"/>
    </source>
</evidence>
<dbReference type="GO" id="GO:0004252">
    <property type="term" value="F:serine-type endopeptidase activity"/>
    <property type="evidence" value="ECO:0007669"/>
    <property type="project" value="InterPro"/>
</dbReference>
<comment type="subcellular location">
    <subcellularLocation>
        <location evidence="1">Membrane</location>
        <topology evidence="1">Multi-pass membrane protein</topology>
    </subcellularLocation>
</comment>
<dbReference type="RefSeq" id="XP_027368815.1">
    <property type="nucleotide sequence ID" value="XM_027513014.1"/>
</dbReference>
<dbReference type="GeneID" id="113874801"/>
<dbReference type="InterPro" id="IPR050925">
    <property type="entry name" value="Rhomboid_protease_S54"/>
</dbReference>
<reference evidence="9" key="1">
    <citation type="journal article" date="2019" name="Toxins">
        <title>Detection of Abrin-Like and Prepropulchellin-Like Toxin Genes and Transcripts Using Whole Genome Sequencing and Full-Length Transcript Sequencing of Abrus precatorius.</title>
        <authorList>
            <person name="Hovde B.T."/>
            <person name="Daligault H.E."/>
            <person name="Hanschen E.R."/>
            <person name="Kunde Y.A."/>
            <person name="Johnson M.B."/>
            <person name="Starkenburg S.R."/>
            <person name="Johnson S.L."/>
        </authorList>
    </citation>
    <scope>NUCLEOTIDE SEQUENCE [LARGE SCALE GENOMIC DNA]</scope>
</reference>
<organism evidence="9 10">
    <name type="scientific">Abrus precatorius</name>
    <name type="common">Indian licorice</name>
    <name type="synonym">Glycine abrus</name>
    <dbReference type="NCBI Taxonomy" id="3816"/>
    <lineage>
        <taxon>Eukaryota</taxon>
        <taxon>Viridiplantae</taxon>
        <taxon>Streptophyta</taxon>
        <taxon>Embryophyta</taxon>
        <taxon>Tracheophyta</taxon>
        <taxon>Spermatophyta</taxon>
        <taxon>Magnoliopsida</taxon>
        <taxon>eudicotyledons</taxon>
        <taxon>Gunneridae</taxon>
        <taxon>Pentapetalae</taxon>
        <taxon>rosids</taxon>
        <taxon>fabids</taxon>
        <taxon>Fabales</taxon>
        <taxon>Fabaceae</taxon>
        <taxon>Papilionoideae</taxon>
        <taxon>50 kb inversion clade</taxon>
        <taxon>NPAAA clade</taxon>
        <taxon>indigoferoid/millettioid clade</taxon>
        <taxon>Abreae</taxon>
        <taxon>Abrus</taxon>
    </lineage>
</organism>
<proteinExistence type="inferred from homology"/>
<sequence>MISAKILLHRSYGLHRVHFHRHNFNFNRNYDFNRRGWRSWFQRPTPDDMVLGLIIANVAIFLLWRIADEKLMKKKTLTRISMDFIKHQNSSDFWWATLPTDMLSNSGYCAVLRFCGSDFRLPTVQWLLGCGFAISMAAAIHVTDTRNSLSFLHSPSFFAETKDRAQYRHSFLITHSGRVLCLLSPATTVASGASPVSWDNLPSGRLHTFITNAFCHVDTWHMISYMVKLYFFGRNDKRPMILSKGLGASGAVNAVMLLDIFLFPKATIHIDMFFPVPAVFLGIFLIGKDMLRIIKGDSTISGSAQLGGAAVAAIAWAGFKKGRFY</sequence>
<evidence type="ECO:0000256" key="2">
    <source>
        <dbReference type="ARBA" id="ARBA00009045"/>
    </source>
</evidence>
<evidence type="ECO:0000313" key="9">
    <source>
        <dbReference type="Proteomes" id="UP000694853"/>
    </source>
</evidence>
<dbReference type="Pfam" id="PF01694">
    <property type="entry name" value="Rhomboid"/>
    <property type="match status" value="1"/>
</dbReference>
<protein>
    <submittedName>
        <fullName evidence="10">RHOMBOID-like protein 12, mitochondrial</fullName>
    </submittedName>
</protein>
<evidence type="ECO:0000256" key="5">
    <source>
        <dbReference type="ARBA" id="ARBA00022989"/>
    </source>
</evidence>
<keyword evidence="5 7" id="KW-1133">Transmembrane helix</keyword>
<keyword evidence="3 7" id="KW-0812">Transmembrane</keyword>
<evidence type="ECO:0000256" key="4">
    <source>
        <dbReference type="ARBA" id="ARBA00022801"/>
    </source>
</evidence>
<feature type="transmembrane region" description="Helical" evidence="7">
    <location>
        <begin position="268"/>
        <end position="287"/>
    </location>
</feature>
<accession>A0A8B8MJP9</accession>
<reference evidence="10" key="2">
    <citation type="submission" date="2025-08" db="UniProtKB">
        <authorList>
            <consortium name="RefSeq"/>
        </authorList>
    </citation>
    <scope>IDENTIFICATION</scope>
    <source>
        <tissue evidence="10">Young leaves</tissue>
    </source>
</reference>
<dbReference type="OrthoDB" id="418595at2759"/>
<dbReference type="PANTHER" id="PTHR43731:SF14">
    <property type="entry name" value="PRESENILIN-ASSOCIATED RHOMBOID-LIKE PROTEIN, MITOCHONDRIAL"/>
    <property type="match status" value="1"/>
</dbReference>
<dbReference type="InterPro" id="IPR022764">
    <property type="entry name" value="Peptidase_S54_rhomboid_dom"/>
</dbReference>
<feature type="domain" description="Peptidase S54 rhomboid" evidence="8">
    <location>
        <begin position="246"/>
        <end position="316"/>
    </location>
</feature>
<evidence type="ECO:0000256" key="6">
    <source>
        <dbReference type="ARBA" id="ARBA00023136"/>
    </source>
</evidence>
<comment type="similarity">
    <text evidence="2">Belongs to the peptidase S54 family.</text>
</comment>
<evidence type="ECO:0000313" key="10">
    <source>
        <dbReference type="RefSeq" id="XP_027368815.1"/>
    </source>
</evidence>
<evidence type="ECO:0000256" key="7">
    <source>
        <dbReference type="SAM" id="Phobius"/>
    </source>
</evidence>
<evidence type="ECO:0000256" key="1">
    <source>
        <dbReference type="ARBA" id="ARBA00004141"/>
    </source>
</evidence>
<feature type="transmembrane region" description="Helical" evidence="7">
    <location>
        <begin position="241"/>
        <end position="262"/>
    </location>
</feature>
<keyword evidence="4" id="KW-0378">Hydrolase</keyword>
<evidence type="ECO:0000259" key="8">
    <source>
        <dbReference type="Pfam" id="PF01694"/>
    </source>
</evidence>
<dbReference type="InterPro" id="IPR035952">
    <property type="entry name" value="Rhomboid-like_sf"/>
</dbReference>
<feature type="transmembrane region" description="Helical" evidence="7">
    <location>
        <begin position="299"/>
        <end position="319"/>
    </location>
</feature>